<keyword evidence="2" id="KW-1185">Reference proteome</keyword>
<gene>
    <name evidence="1" type="ORF">MAR_020742</name>
</gene>
<organism evidence="1 2">
    <name type="scientific">Mya arenaria</name>
    <name type="common">Soft-shell clam</name>
    <dbReference type="NCBI Taxonomy" id="6604"/>
    <lineage>
        <taxon>Eukaryota</taxon>
        <taxon>Metazoa</taxon>
        <taxon>Spiralia</taxon>
        <taxon>Lophotrochozoa</taxon>
        <taxon>Mollusca</taxon>
        <taxon>Bivalvia</taxon>
        <taxon>Autobranchia</taxon>
        <taxon>Heteroconchia</taxon>
        <taxon>Euheterodonta</taxon>
        <taxon>Imparidentia</taxon>
        <taxon>Neoheterodontei</taxon>
        <taxon>Myida</taxon>
        <taxon>Myoidea</taxon>
        <taxon>Myidae</taxon>
        <taxon>Mya</taxon>
    </lineage>
</organism>
<evidence type="ECO:0000313" key="1">
    <source>
        <dbReference type="EMBL" id="WAR05373.1"/>
    </source>
</evidence>
<dbReference type="EMBL" id="CP111016">
    <property type="protein sequence ID" value="WAR05373.1"/>
    <property type="molecule type" value="Genomic_DNA"/>
</dbReference>
<accession>A0ABY7E5Q7</accession>
<protein>
    <submittedName>
        <fullName evidence="1">Uncharacterized protein</fullName>
    </submittedName>
</protein>
<reference evidence="1" key="1">
    <citation type="submission" date="2022-11" db="EMBL/GenBank/DDBJ databases">
        <title>Centuries of genome instability and evolution in soft-shell clam transmissible cancer (bioRxiv).</title>
        <authorList>
            <person name="Hart S.F.M."/>
            <person name="Yonemitsu M.A."/>
            <person name="Giersch R.M."/>
            <person name="Beal B.F."/>
            <person name="Arriagada G."/>
            <person name="Davis B.W."/>
            <person name="Ostrander E.A."/>
            <person name="Goff S.P."/>
            <person name="Metzger M.J."/>
        </authorList>
    </citation>
    <scope>NUCLEOTIDE SEQUENCE</scope>
    <source>
        <strain evidence="1">MELC-2E11</strain>
        <tissue evidence="1">Siphon/mantle</tissue>
    </source>
</reference>
<name>A0ABY7E5Q7_MYAAR</name>
<dbReference type="Proteomes" id="UP001164746">
    <property type="component" value="Chromosome 5"/>
</dbReference>
<evidence type="ECO:0000313" key="2">
    <source>
        <dbReference type="Proteomes" id="UP001164746"/>
    </source>
</evidence>
<sequence>MVNSSGQKLRPKNPVPTDKHFVLDTRFIKGDEFLVDDIQADDGERHIVLSTKAQLNHIFKEHRDDFGSLGKQNDFS</sequence>
<proteinExistence type="predicted"/>